<dbReference type="InterPro" id="IPR045865">
    <property type="entry name" value="ACT-like_dom_sf"/>
</dbReference>
<protein>
    <recommendedName>
        <fullName evidence="7">Bifunctional chorismate mutase/prephenate dehydratase</fullName>
        <ecNumber evidence="6">4.2.1.51</ecNumber>
    </recommendedName>
    <alternativeName>
        <fullName evidence="17">Chorismate mutase-prephenate dehydratase</fullName>
    </alternativeName>
    <alternativeName>
        <fullName evidence="8">Prephenate dehydratase</fullName>
    </alternativeName>
    <alternativeName>
        <fullName evidence="16">p-protein</fullName>
    </alternativeName>
</protein>
<dbReference type="SUPFAM" id="SSF55021">
    <property type="entry name" value="ACT-like"/>
    <property type="match status" value="1"/>
</dbReference>
<evidence type="ECO:0000256" key="13">
    <source>
        <dbReference type="ARBA" id="ARBA00023235"/>
    </source>
</evidence>
<feature type="domain" description="ACT" evidence="22">
    <location>
        <begin position="294"/>
        <end position="377"/>
    </location>
</feature>
<dbReference type="InterPro" id="IPR018528">
    <property type="entry name" value="Preph_deHydtase_CS"/>
</dbReference>
<comment type="catalytic activity">
    <reaction evidence="1">
        <text>chorismate = prephenate</text>
        <dbReference type="Rhea" id="RHEA:13897"/>
        <dbReference type="ChEBI" id="CHEBI:29748"/>
        <dbReference type="ChEBI" id="CHEBI:29934"/>
        <dbReference type="EC" id="5.4.99.5"/>
    </reaction>
</comment>
<organism evidence="23 24">
    <name type="scientific">Candidatus Gallacutalibacter pullicola</name>
    <dbReference type="NCBI Taxonomy" id="2840830"/>
    <lineage>
        <taxon>Bacteria</taxon>
        <taxon>Bacillati</taxon>
        <taxon>Bacillota</taxon>
        <taxon>Clostridia</taxon>
        <taxon>Eubacteriales</taxon>
        <taxon>Candidatus Gallacutalibacter</taxon>
    </lineage>
</organism>
<evidence type="ECO:0000256" key="2">
    <source>
        <dbReference type="ARBA" id="ARBA00002364"/>
    </source>
</evidence>
<name>A0A9D1DQ44_9FIRM</name>
<evidence type="ECO:0000256" key="10">
    <source>
        <dbReference type="ARBA" id="ARBA00022605"/>
    </source>
</evidence>
<comment type="caution">
    <text evidence="23">The sequence shown here is derived from an EMBL/GenBank/DDBJ whole genome shotgun (WGS) entry which is preliminary data.</text>
</comment>
<dbReference type="PROSITE" id="PS00857">
    <property type="entry name" value="PREPHENATE_DEHYDR_1"/>
    <property type="match status" value="1"/>
</dbReference>
<dbReference type="SUPFAM" id="SSF48600">
    <property type="entry name" value="Chorismate mutase II"/>
    <property type="match status" value="1"/>
</dbReference>
<comment type="catalytic activity">
    <reaction evidence="18">
        <text>prephenate + H(+) = 3-phenylpyruvate + CO2 + H2O</text>
        <dbReference type="Rhea" id="RHEA:21648"/>
        <dbReference type="ChEBI" id="CHEBI:15377"/>
        <dbReference type="ChEBI" id="CHEBI:15378"/>
        <dbReference type="ChEBI" id="CHEBI:16526"/>
        <dbReference type="ChEBI" id="CHEBI:18005"/>
        <dbReference type="ChEBI" id="CHEBI:29934"/>
        <dbReference type="EC" id="4.2.1.51"/>
    </reaction>
</comment>
<comment type="subcellular location">
    <subcellularLocation>
        <location evidence="3">Cytoplasm</location>
    </subcellularLocation>
</comment>
<evidence type="ECO:0000256" key="17">
    <source>
        <dbReference type="ARBA" id="ARBA00031520"/>
    </source>
</evidence>
<accession>A0A9D1DQ44</accession>
<evidence type="ECO:0000259" key="21">
    <source>
        <dbReference type="PROSITE" id="PS51171"/>
    </source>
</evidence>
<evidence type="ECO:0000256" key="11">
    <source>
        <dbReference type="ARBA" id="ARBA00023141"/>
    </source>
</evidence>
<dbReference type="PROSITE" id="PS00858">
    <property type="entry name" value="PREPHENATE_DEHYDR_2"/>
    <property type="match status" value="1"/>
</dbReference>
<dbReference type="GO" id="GO:0004664">
    <property type="term" value="F:prephenate dehydratase activity"/>
    <property type="evidence" value="ECO:0007669"/>
    <property type="project" value="UniProtKB-EC"/>
</dbReference>
<dbReference type="Pfam" id="PF00800">
    <property type="entry name" value="PDT"/>
    <property type="match status" value="1"/>
</dbReference>
<dbReference type="InterPro" id="IPR002701">
    <property type="entry name" value="CM_II_prokaryot"/>
</dbReference>
<dbReference type="GO" id="GO:0004106">
    <property type="term" value="F:chorismate mutase activity"/>
    <property type="evidence" value="ECO:0007669"/>
    <property type="project" value="UniProtKB-EC"/>
</dbReference>
<evidence type="ECO:0000313" key="23">
    <source>
        <dbReference type="EMBL" id="HIR56985.1"/>
    </source>
</evidence>
<evidence type="ECO:0000256" key="19">
    <source>
        <dbReference type="PIRSR" id="PIRSR001500-2"/>
    </source>
</evidence>
<keyword evidence="11" id="KW-0057">Aromatic amino acid biosynthesis</keyword>
<dbReference type="PANTHER" id="PTHR21022">
    <property type="entry name" value="PREPHENATE DEHYDRATASE P PROTEIN"/>
    <property type="match status" value="1"/>
</dbReference>
<dbReference type="InterPro" id="IPR002912">
    <property type="entry name" value="ACT_dom"/>
</dbReference>
<dbReference type="InterPro" id="IPR001086">
    <property type="entry name" value="Preph_deHydtase"/>
</dbReference>
<evidence type="ECO:0000256" key="8">
    <source>
        <dbReference type="ARBA" id="ARBA00021872"/>
    </source>
</evidence>
<dbReference type="EMBL" id="DVHF01000054">
    <property type="protein sequence ID" value="HIR56985.1"/>
    <property type="molecule type" value="Genomic_DNA"/>
</dbReference>
<dbReference type="AlphaFoldDB" id="A0A9D1DQ44"/>
<comment type="pathway">
    <text evidence="5">Metabolic intermediate biosynthesis; prephenate biosynthesis; prephenate from chorismate: step 1/1.</text>
</comment>
<proteinExistence type="predicted"/>
<dbReference type="EC" id="4.2.1.51" evidence="6"/>
<dbReference type="PANTHER" id="PTHR21022:SF19">
    <property type="entry name" value="PREPHENATE DEHYDRATASE-RELATED"/>
    <property type="match status" value="1"/>
</dbReference>
<evidence type="ECO:0000256" key="9">
    <source>
        <dbReference type="ARBA" id="ARBA00022490"/>
    </source>
</evidence>
<dbReference type="SUPFAM" id="SSF53850">
    <property type="entry name" value="Periplasmic binding protein-like II"/>
    <property type="match status" value="1"/>
</dbReference>
<evidence type="ECO:0000256" key="3">
    <source>
        <dbReference type="ARBA" id="ARBA00004496"/>
    </source>
</evidence>
<reference evidence="23" key="2">
    <citation type="journal article" date="2021" name="PeerJ">
        <title>Extensive microbial diversity within the chicken gut microbiome revealed by metagenomics and culture.</title>
        <authorList>
            <person name="Gilroy R."/>
            <person name="Ravi A."/>
            <person name="Getino M."/>
            <person name="Pursley I."/>
            <person name="Horton D.L."/>
            <person name="Alikhan N.F."/>
            <person name="Baker D."/>
            <person name="Gharbi K."/>
            <person name="Hall N."/>
            <person name="Watson M."/>
            <person name="Adriaenssens E.M."/>
            <person name="Foster-Nyarko E."/>
            <person name="Jarju S."/>
            <person name="Secka A."/>
            <person name="Antonio M."/>
            <person name="Oren A."/>
            <person name="Chaudhuri R.R."/>
            <person name="La Ragione R."/>
            <person name="Hildebrand F."/>
            <person name="Pallen M.J."/>
        </authorList>
    </citation>
    <scope>NUCLEOTIDE SEQUENCE</scope>
    <source>
        <strain evidence="23">ChiSjej1B19-7085</strain>
    </source>
</reference>
<evidence type="ECO:0000256" key="12">
    <source>
        <dbReference type="ARBA" id="ARBA00023222"/>
    </source>
</evidence>
<comment type="function">
    <text evidence="2">Catalyzes the Claisen rearrangement of chorismate to prephenate and the decarboxylation/dehydration of prephenate to phenylpyruvate.</text>
</comment>
<evidence type="ECO:0000256" key="15">
    <source>
        <dbReference type="ARBA" id="ARBA00023268"/>
    </source>
</evidence>
<dbReference type="PIRSF" id="PIRSF001500">
    <property type="entry name" value="Chor_mut_pdt_Ppr"/>
    <property type="match status" value="1"/>
</dbReference>
<dbReference type="GO" id="GO:0046417">
    <property type="term" value="P:chorismate metabolic process"/>
    <property type="evidence" value="ECO:0007669"/>
    <property type="project" value="InterPro"/>
</dbReference>
<dbReference type="Pfam" id="PF01817">
    <property type="entry name" value="CM_2"/>
    <property type="match status" value="1"/>
</dbReference>
<feature type="site" description="Essential for prephenate dehydratase activity" evidence="19">
    <location>
        <position position="275"/>
    </location>
</feature>
<keyword evidence="13" id="KW-0413">Isomerase</keyword>
<keyword evidence="9" id="KW-0963">Cytoplasm</keyword>
<evidence type="ECO:0000256" key="5">
    <source>
        <dbReference type="ARBA" id="ARBA00004817"/>
    </source>
</evidence>
<dbReference type="PROSITE" id="PS51171">
    <property type="entry name" value="PREPHENATE_DEHYDR_3"/>
    <property type="match status" value="1"/>
</dbReference>
<evidence type="ECO:0000256" key="18">
    <source>
        <dbReference type="ARBA" id="ARBA00047848"/>
    </source>
</evidence>
<dbReference type="Gene3D" id="3.30.70.260">
    <property type="match status" value="1"/>
</dbReference>
<evidence type="ECO:0000256" key="14">
    <source>
        <dbReference type="ARBA" id="ARBA00023239"/>
    </source>
</evidence>
<evidence type="ECO:0000259" key="22">
    <source>
        <dbReference type="PROSITE" id="PS51671"/>
    </source>
</evidence>
<feature type="domain" description="Prephenate dehydratase" evidence="21">
    <location>
        <begin position="108"/>
        <end position="282"/>
    </location>
</feature>
<dbReference type="InterPro" id="IPR036263">
    <property type="entry name" value="Chorismate_II_sf"/>
</dbReference>
<evidence type="ECO:0000256" key="7">
    <source>
        <dbReference type="ARBA" id="ARBA00014401"/>
    </source>
</evidence>
<dbReference type="Proteomes" id="UP000886785">
    <property type="component" value="Unassembled WGS sequence"/>
</dbReference>
<feature type="domain" description="Chorismate mutase" evidence="20">
    <location>
        <begin position="1"/>
        <end position="86"/>
    </location>
</feature>
<dbReference type="InterPro" id="IPR036979">
    <property type="entry name" value="CM_dom_sf"/>
</dbReference>
<evidence type="ECO:0000313" key="24">
    <source>
        <dbReference type="Proteomes" id="UP000886785"/>
    </source>
</evidence>
<evidence type="ECO:0000256" key="6">
    <source>
        <dbReference type="ARBA" id="ARBA00013147"/>
    </source>
</evidence>
<dbReference type="Gene3D" id="1.20.59.10">
    <property type="entry name" value="Chorismate mutase"/>
    <property type="match status" value="1"/>
</dbReference>
<dbReference type="Gene3D" id="3.40.190.10">
    <property type="entry name" value="Periplasmic binding protein-like II"/>
    <property type="match status" value="2"/>
</dbReference>
<gene>
    <name evidence="23" type="ORF">IAA54_04895</name>
</gene>
<keyword evidence="15" id="KW-0511">Multifunctional enzyme</keyword>
<dbReference type="InterPro" id="IPR008242">
    <property type="entry name" value="Chor_mutase/pphenate_deHydtase"/>
</dbReference>
<dbReference type="CDD" id="cd13631">
    <property type="entry name" value="PBP2_Ct-PDT_like"/>
    <property type="match status" value="1"/>
</dbReference>
<keyword evidence="12" id="KW-0584">Phenylalanine biosynthesis</keyword>
<evidence type="ECO:0000256" key="1">
    <source>
        <dbReference type="ARBA" id="ARBA00000824"/>
    </source>
</evidence>
<keyword evidence="10" id="KW-0028">Amino-acid biosynthesis</keyword>
<dbReference type="PROSITE" id="PS51671">
    <property type="entry name" value="ACT"/>
    <property type="match status" value="1"/>
</dbReference>
<dbReference type="PROSITE" id="PS51168">
    <property type="entry name" value="CHORISMATE_MUT_2"/>
    <property type="match status" value="1"/>
</dbReference>
<sequence>MRTLEEIRARIDEIDAQLLPLFLDRLECSREVAEAKIAQGLPVLNAAREKQILDEVERKAGSRGGEARLLYDAILTSSRALQHRMMDGGRDLRALIENAPSKDLPHDRIACQGVPGAYSHEAALLLYPGCRPHFYKTWEDIFRAIRDGKEDLGILPVENSSAGSVSDVYGLILKYRFSIVGAATLRIRHCLAVPEGIDLSQVKKVYSHPQGLAQCSEYTEAHGLTPVPCSNTAAAAKAVAEGGEPAAAICSEQAAKEYGLHIVAHGIQNSSANRTRFVAISRTLFIPEDAEKISLCFSLPHTTGSLNGVLSQFAAAGLNLTKIESRPISSADGENFEYDFYLDFAGNIRSGDTLNLIASLQSELPRFSFLGNYTELD</sequence>
<reference evidence="23" key="1">
    <citation type="submission" date="2020-10" db="EMBL/GenBank/DDBJ databases">
        <authorList>
            <person name="Gilroy R."/>
        </authorList>
    </citation>
    <scope>NUCLEOTIDE SEQUENCE</scope>
    <source>
        <strain evidence="23">ChiSjej1B19-7085</strain>
    </source>
</reference>
<dbReference type="GO" id="GO:0005737">
    <property type="term" value="C:cytoplasm"/>
    <property type="evidence" value="ECO:0007669"/>
    <property type="project" value="UniProtKB-SubCell"/>
</dbReference>
<evidence type="ECO:0000256" key="16">
    <source>
        <dbReference type="ARBA" id="ARBA00031175"/>
    </source>
</evidence>
<keyword evidence="14" id="KW-0456">Lyase</keyword>
<dbReference type="GO" id="GO:0009094">
    <property type="term" value="P:L-phenylalanine biosynthetic process"/>
    <property type="evidence" value="ECO:0007669"/>
    <property type="project" value="UniProtKB-KW"/>
</dbReference>
<dbReference type="SMART" id="SM00830">
    <property type="entry name" value="CM_2"/>
    <property type="match status" value="1"/>
</dbReference>
<dbReference type="CDD" id="cd04905">
    <property type="entry name" value="ACT_CM-PDT"/>
    <property type="match status" value="1"/>
</dbReference>
<evidence type="ECO:0000256" key="4">
    <source>
        <dbReference type="ARBA" id="ARBA00004741"/>
    </source>
</evidence>
<evidence type="ECO:0000259" key="20">
    <source>
        <dbReference type="PROSITE" id="PS51168"/>
    </source>
</evidence>
<comment type="pathway">
    <text evidence="4">Amino-acid biosynthesis; L-phenylalanine biosynthesis; phenylpyruvate from prephenate: step 1/1.</text>
</comment>